<dbReference type="EMBL" id="CP003642">
    <property type="protein sequence ID" value="AFZ23457.1"/>
    <property type="molecule type" value="Genomic_DNA"/>
</dbReference>
<evidence type="ECO:0000313" key="3">
    <source>
        <dbReference type="Proteomes" id="UP000010475"/>
    </source>
</evidence>
<dbReference type="CDD" id="cd06587">
    <property type="entry name" value="VOC"/>
    <property type="match status" value="1"/>
</dbReference>
<dbReference type="HOGENOM" id="CLU_1568136_0_0_3"/>
<dbReference type="STRING" id="56107.Cylst_1154"/>
<dbReference type="eggNOG" id="COG0346">
    <property type="taxonomic scope" value="Bacteria"/>
</dbReference>
<dbReference type="Gene3D" id="3.10.180.10">
    <property type="entry name" value="2,3-Dihydroxybiphenyl 1,2-Dioxygenase, domain 1"/>
    <property type="match status" value="1"/>
</dbReference>
<feature type="domain" description="VOC" evidence="1">
    <location>
        <begin position="51"/>
        <end position="178"/>
    </location>
</feature>
<dbReference type="PROSITE" id="PS51257">
    <property type="entry name" value="PROKAR_LIPOPROTEIN"/>
    <property type="match status" value="1"/>
</dbReference>
<sequence>MPQVLEKITRSFIKPALCLLLVFGCLFGFTAGSEAAAVETNALVQVNPPGGIQSLLSSLNVSNLQNSIDFYQNKLGLIRNTKFDTDDWTQFFVIGKESISQISPATPQIGLYQGSVKSDSTSVPTIIVNDIEQYRDYLLDNGIKVGGIIPIEVAGGKVGLKLAFFTDPDGNKLTIRQNLI</sequence>
<dbReference type="Pfam" id="PF00903">
    <property type="entry name" value="Glyoxalase"/>
    <property type="match status" value="1"/>
</dbReference>
<keyword evidence="3" id="KW-1185">Reference proteome</keyword>
<evidence type="ECO:0000259" key="1">
    <source>
        <dbReference type="PROSITE" id="PS51819"/>
    </source>
</evidence>
<dbReference type="KEGG" id="csg:Cylst_1154"/>
<gene>
    <name evidence="2" type="ORF">Cylst_1154</name>
</gene>
<dbReference type="SUPFAM" id="SSF54593">
    <property type="entry name" value="Glyoxalase/Bleomycin resistance protein/Dihydroxybiphenyl dioxygenase"/>
    <property type="match status" value="1"/>
</dbReference>
<keyword evidence="2" id="KW-0456">Lyase</keyword>
<evidence type="ECO:0000313" key="2">
    <source>
        <dbReference type="EMBL" id="AFZ23457.1"/>
    </source>
</evidence>
<dbReference type="AlphaFoldDB" id="K9WVB4"/>
<name>K9WVB4_9NOST</name>
<reference evidence="2 3" key="1">
    <citation type="submission" date="2012-06" db="EMBL/GenBank/DDBJ databases">
        <title>Finished chromosome of genome of Cylindrospermum stagnale PCC 7417.</title>
        <authorList>
            <consortium name="US DOE Joint Genome Institute"/>
            <person name="Gugger M."/>
            <person name="Coursin T."/>
            <person name="Rippka R."/>
            <person name="Tandeau De Marsac N."/>
            <person name="Huntemann M."/>
            <person name="Wei C.-L."/>
            <person name="Han J."/>
            <person name="Detter J.C."/>
            <person name="Han C."/>
            <person name="Tapia R."/>
            <person name="Chen A."/>
            <person name="Kyrpides N."/>
            <person name="Mavromatis K."/>
            <person name="Markowitz V."/>
            <person name="Szeto E."/>
            <person name="Ivanova N."/>
            <person name="Pagani I."/>
            <person name="Pati A."/>
            <person name="Goodwin L."/>
            <person name="Nordberg H.P."/>
            <person name="Cantor M.N."/>
            <person name="Hua S.X."/>
            <person name="Woyke T."/>
            <person name="Kerfeld C.A."/>
        </authorList>
    </citation>
    <scope>NUCLEOTIDE SEQUENCE [LARGE SCALE GENOMIC DNA]</scope>
    <source>
        <strain evidence="2 3">PCC 7417</strain>
    </source>
</reference>
<dbReference type="OrthoDB" id="197463at2"/>
<protein>
    <submittedName>
        <fullName evidence="2">Lactoylglutathione lyase-like lyase</fullName>
    </submittedName>
</protein>
<organism evidence="2 3">
    <name type="scientific">Cylindrospermum stagnale PCC 7417</name>
    <dbReference type="NCBI Taxonomy" id="56107"/>
    <lineage>
        <taxon>Bacteria</taxon>
        <taxon>Bacillati</taxon>
        <taxon>Cyanobacteriota</taxon>
        <taxon>Cyanophyceae</taxon>
        <taxon>Nostocales</taxon>
        <taxon>Nostocaceae</taxon>
        <taxon>Cylindrospermum</taxon>
    </lineage>
</organism>
<dbReference type="InterPro" id="IPR004360">
    <property type="entry name" value="Glyas_Fos-R_dOase_dom"/>
</dbReference>
<dbReference type="InterPro" id="IPR029068">
    <property type="entry name" value="Glyas_Bleomycin-R_OHBP_Dase"/>
</dbReference>
<dbReference type="GO" id="GO:0016829">
    <property type="term" value="F:lyase activity"/>
    <property type="evidence" value="ECO:0007669"/>
    <property type="project" value="UniProtKB-KW"/>
</dbReference>
<dbReference type="RefSeq" id="WP_015206713.1">
    <property type="nucleotide sequence ID" value="NC_019757.1"/>
</dbReference>
<dbReference type="PROSITE" id="PS51819">
    <property type="entry name" value="VOC"/>
    <property type="match status" value="1"/>
</dbReference>
<accession>K9WVB4</accession>
<dbReference type="Proteomes" id="UP000010475">
    <property type="component" value="Chromosome"/>
</dbReference>
<proteinExistence type="predicted"/>
<dbReference type="InterPro" id="IPR037523">
    <property type="entry name" value="VOC_core"/>
</dbReference>